<dbReference type="EMBL" id="FTOT01000001">
    <property type="protein sequence ID" value="SIS54745.1"/>
    <property type="molecule type" value="Genomic_DNA"/>
</dbReference>
<organism evidence="4 5">
    <name type="scientific">Gemmobacter megaterium</name>
    <dbReference type="NCBI Taxonomy" id="1086013"/>
    <lineage>
        <taxon>Bacteria</taxon>
        <taxon>Pseudomonadati</taxon>
        <taxon>Pseudomonadota</taxon>
        <taxon>Alphaproteobacteria</taxon>
        <taxon>Rhodobacterales</taxon>
        <taxon>Paracoccaceae</taxon>
        <taxon>Gemmobacter</taxon>
    </lineage>
</organism>
<keyword evidence="5" id="KW-1185">Reference proteome</keyword>
<feature type="domain" description="Response regulatory" evidence="3">
    <location>
        <begin position="4"/>
        <end position="120"/>
    </location>
</feature>
<proteinExistence type="predicted"/>
<dbReference type="PROSITE" id="PS50110">
    <property type="entry name" value="RESPONSE_REGULATORY"/>
    <property type="match status" value="1"/>
</dbReference>
<dbReference type="PANTHER" id="PTHR44591:SF18">
    <property type="entry name" value="REGULATORY PROTEIN"/>
    <property type="match status" value="1"/>
</dbReference>
<dbReference type="InterPro" id="IPR050595">
    <property type="entry name" value="Bact_response_regulator"/>
</dbReference>
<dbReference type="OrthoDB" id="9801602at2"/>
<dbReference type="InterPro" id="IPR011006">
    <property type="entry name" value="CheY-like_superfamily"/>
</dbReference>
<evidence type="ECO:0000313" key="5">
    <source>
        <dbReference type="Proteomes" id="UP000186141"/>
    </source>
</evidence>
<dbReference type="RefSeq" id="WP_076527714.1">
    <property type="nucleotide sequence ID" value="NZ_BMEH01000001.1"/>
</dbReference>
<dbReference type="SUPFAM" id="SSF52172">
    <property type="entry name" value="CheY-like"/>
    <property type="match status" value="1"/>
</dbReference>
<name>A0A1N7JZI1_9RHOB</name>
<reference evidence="4 5" key="1">
    <citation type="submission" date="2017-01" db="EMBL/GenBank/DDBJ databases">
        <authorList>
            <person name="Mah S.A."/>
            <person name="Swanson W.J."/>
            <person name="Moy G.W."/>
            <person name="Vacquier V.D."/>
        </authorList>
    </citation>
    <scope>NUCLEOTIDE SEQUENCE [LARGE SCALE GENOMIC DNA]</scope>
    <source>
        <strain evidence="4 5">DSM 26375</strain>
    </source>
</reference>
<evidence type="ECO:0000256" key="2">
    <source>
        <dbReference type="PROSITE-ProRule" id="PRU00169"/>
    </source>
</evidence>
<dbReference type="InterPro" id="IPR001789">
    <property type="entry name" value="Sig_transdc_resp-reg_receiver"/>
</dbReference>
<dbReference type="Pfam" id="PF00072">
    <property type="entry name" value="Response_reg"/>
    <property type="match status" value="1"/>
</dbReference>
<gene>
    <name evidence="4" type="ORF">SAMN05421774_101135</name>
</gene>
<dbReference type="PANTHER" id="PTHR44591">
    <property type="entry name" value="STRESS RESPONSE REGULATOR PROTEIN 1"/>
    <property type="match status" value="1"/>
</dbReference>
<evidence type="ECO:0000259" key="3">
    <source>
        <dbReference type="PROSITE" id="PS50110"/>
    </source>
</evidence>
<dbReference type="AlphaFoldDB" id="A0A1N7JZI1"/>
<sequence>MGKHVLLIEDEPNISEAIRFILTRDGFRVSCHDQGRDALEVVRAERPDALILDAMLPGRTGYDILRDLRAEPDTALLPVLMLTARGQGRDRELAESAGASGFMAKPFSNAEVLASVRALLGQA</sequence>
<dbReference type="SMART" id="SM00448">
    <property type="entry name" value="REC"/>
    <property type="match status" value="1"/>
</dbReference>
<dbReference type="Proteomes" id="UP000186141">
    <property type="component" value="Unassembled WGS sequence"/>
</dbReference>
<feature type="modified residue" description="4-aspartylphosphate" evidence="2">
    <location>
        <position position="53"/>
    </location>
</feature>
<dbReference type="GO" id="GO:0000160">
    <property type="term" value="P:phosphorelay signal transduction system"/>
    <property type="evidence" value="ECO:0007669"/>
    <property type="project" value="InterPro"/>
</dbReference>
<protein>
    <submittedName>
        <fullName evidence="4">Response regulator receiver protein</fullName>
    </submittedName>
</protein>
<dbReference type="Gene3D" id="3.40.50.2300">
    <property type="match status" value="1"/>
</dbReference>
<accession>A0A1N7JZI1</accession>
<dbReference type="STRING" id="1086013.SAMN05421774_101135"/>
<keyword evidence="1 2" id="KW-0597">Phosphoprotein</keyword>
<evidence type="ECO:0000313" key="4">
    <source>
        <dbReference type="EMBL" id="SIS54745.1"/>
    </source>
</evidence>
<evidence type="ECO:0000256" key="1">
    <source>
        <dbReference type="ARBA" id="ARBA00022553"/>
    </source>
</evidence>